<dbReference type="PANTHER" id="PTHR31973:SF187">
    <property type="entry name" value="MUTATOR TRANSPOSASE MUDRA PROTEIN"/>
    <property type="match status" value="1"/>
</dbReference>
<feature type="region of interest" description="Disordered" evidence="1">
    <location>
        <begin position="301"/>
        <end position="349"/>
    </location>
</feature>
<feature type="region of interest" description="Disordered" evidence="1">
    <location>
        <begin position="234"/>
        <end position="279"/>
    </location>
</feature>
<reference evidence="2 3" key="1">
    <citation type="journal article" date="2024" name="Plant J.">
        <title>Genome sequences and population genomics reveal climatic adaptation and genomic divergence between two closely related sweetgum species.</title>
        <authorList>
            <person name="Xu W.Q."/>
            <person name="Ren C.Q."/>
            <person name="Zhang X.Y."/>
            <person name="Comes H.P."/>
            <person name="Liu X.H."/>
            <person name="Li Y.G."/>
            <person name="Kettle C.J."/>
            <person name="Jalonen R."/>
            <person name="Gaisberger H."/>
            <person name="Ma Y.Z."/>
            <person name="Qiu Y.X."/>
        </authorList>
    </citation>
    <scope>NUCLEOTIDE SEQUENCE [LARGE SCALE GENOMIC DNA]</scope>
    <source>
        <strain evidence="2">Hangzhou</strain>
    </source>
</reference>
<dbReference type="AlphaFoldDB" id="A0AAP0WZL1"/>
<dbReference type="Proteomes" id="UP001415857">
    <property type="component" value="Unassembled WGS sequence"/>
</dbReference>
<organism evidence="2 3">
    <name type="scientific">Liquidambar formosana</name>
    <name type="common">Formosan gum</name>
    <dbReference type="NCBI Taxonomy" id="63359"/>
    <lineage>
        <taxon>Eukaryota</taxon>
        <taxon>Viridiplantae</taxon>
        <taxon>Streptophyta</taxon>
        <taxon>Embryophyta</taxon>
        <taxon>Tracheophyta</taxon>
        <taxon>Spermatophyta</taxon>
        <taxon>Magnoliopsida</taxon>
        <taxon>eudicotyledons</taxon>
        <taxon>Gunneridae</taxon>
        <taxon>Pentapetalae</taxon>
        <taxon>Saxifragales</taxon>
        <taxon>Altingiaceae</taxon>
        <taxon>Liquidambar</taxon>
    </lineage>
</organism>
<protein>
    <submittedName>
        <fullName evidence="2">Uncharacterized protein</fullName>
    </submittedName>
</protein>
<name>A0AAP0WZL1_LIQFO</name>
<comment type="caution">
    <text evidence="2">The sequence shown here is derived from an EMBL/GenBank/DDBJ whole genome shotgun (WGS) entry which is preliminary data.</text>
</comment>
<dbReference type="EMBL" id="JBBPBK010000004">
    <property type="protein sequence ID" value="KAK9286824.1"/>
    <property type="molecule type" value="Genomic_DNA"/>
</dbReference>
<feature type="compositionally biased region" description="Basic residues" evidence="1">
    <location>
        <begin position="301"/>
        <end position="311"/>
    </location>
</feature>
<gene>
    <name evidence="2" type="ORF">L1049_015229</name>
</gene>
<evidence type="ECO:0000313" key="2">
    <source>
        <dbReference type="EMBL" id="KAK9286824.1"/>
    </source>
</evidence>
<evidence type="ECO:0000313" key="3">
    <source>
        <dbReference type="Proteomes" id="UP001415857"/>
    </source>
</evidence>
<evidence type="ECO:0000256" key="1">
    <source>
        <dbReference type="SAM" id="MobiDB-lite"/>
    </source>
</evidence>
<sequence length="374" mass="43050">MNSSWLARHYIDKVKENPNWKLADIMQAIKNDFALYISKIQAYRACKKAIELLDGSHHKQFNRVWDYSATLLKTNLGSTVQVLTETLPMPRALPIFRRMYCLVHALAVIAPTAEHRFCIKYLYGNLDKRYKGKQLKDAMWDATKSSTESEWNSEMNKIKEIPKGAYAFLMESDYLLNNMCETFNGYILKARDKPIITLVEMVRQTLMTMMTEKREGMIGYRRPICPKIQGKVEKLKSQRNPPVQPPSQRRPPGRPKNLRKREVDEPQNPFKLRRKNKKIKCSRCQKYGHNKTICKGEVARKGKLQVRKKAASRNGAPSTQSSGVGSSSRVTNTVKNMAPFGSGGPSTQTRQVNVQQPIATLNKWHEYFPRVNHF</sequence>
<dbReference type="PANTHER" id="PTHR31973">
    <property type="entry name" value="POLYPROTEIN, PUTATIVE-RELATED"/>
    <property type="match status" value="1"/>
</dbReference>
<feature type="compositionally biased region" description="Low complexity" evidence="1">
    <location>
        <begin position="318"/>
        <end position="334"/>
    </location>
</feature>
<accession>A0AAP0WZL1</accession>
<proteinExistence type="predicted"/>
<keyword evidence="3" id="KW-1185">Reference proteome</keyword>